<dbReference type="STRING" id="1236976.JCM16418_5072"/>
<feature type="compositionally biased region" description="Polar residues" evidence="1">
    <location>
        <begin position="498"/>
        <end position="533"/>
    </location>
</feature>
<evidence type="ECO:0000256" key="1">
    <source>
        <dbReference type="SAM" id="MobiDB-lite"/>
    </source>
</evidence>
<sequence>MSDKIVGSEDFKVIIASKADADTLLFTAKEQGEQWLEQAMFNFNNNYHQYSTYLNESSFNNDVINNNDIDILAQNTQSDLQKILKVNSIARYYINKDDLIGKIFETIESNINTDFKTSYKDFSGNKSKQKILEKTKEIINDFNKQINLKSLLRKSIPVAYCEGNYPLYLRRNKAGNYIVDSFPLGVVEVSDYEIDGEPCLLININELKSRLQKTKKKTRDGKSLFFDNIEQELINNYPSEVFEAYKNKDTYAKLDIKYSGILRVNNLNRKYGLTPVFRTLKSAIMLETFEKTDRTNAKAKGKKVIFQKLRSEILGIDGDKQGFEQMAYAHESFMGAWKNDTVIYTGAAFVEDIKYIEPTTDNININNVNYYRSKIMTALGIGFLNQDAKQTVAVANISISELMKTINKITEQLEDILEKWYKIILQLNHIPIEYCPTIRVIDSELLSSDMRLQLLETLFSKMNLSYETTLGLFDISVEDEKQKRIKENEQHYDKIFSPRTNAFTNSGKTDNNKPLPTVNNEPNKTTIGLVQEE</sequence>
<organism evidence="2 3">
    <name type="scientific">Paenibacillus pini JCM 16418</name>
    <dbReference type="NCBI Taxonomy" id="1236976"/>
    <lineage>
        <taxon>Bacteria</taxon>
        <taxon>Bacillati</taxon>
        <taxon>Bacillota</taxon>
        <taxon>Bacilli</taxon>
        <taxon>Bacillales</taxon>
        <taxon>Paenibacillaceae</taxon>
        <taxon>Paenibacillus</taxon>
    </lineage>
</organism>
<reference evidence="2 3" key="1">
    <citation type="journal article" date="2014" name="Genome Announc.">
        <title>Draft Genome Sequence of Paenibacillus pini JCM 16418T, Isolated from the Rhizosphere of Pine Tree.</title>
        <authorList>
            <person name="Yuki M."/>
            <person name="Oshima K."/>
            <person name="Suda W."/>
            <person name="Oshida Y."/>
            <person name="Kitamura K."/>
            <person name="Iida Y."/>
            <person name="Hattori M."/>
            <person name="Ohkuma M."/>
        </authorList>
    </citation>
    <scope>NUCLEOTIDE SEQUENCE [LARGE SCALE GENOMIC DNA]</scope>
    <source>
        <strain evidence="2 3">JCM 16418</strain>
    </source>
</reference>
<evidence type="ECO:0000313" key="3">
    <source>
        <dbReference type="Proteomes" id="UP000019364"/>
    </source>
</evidence>
<dbReference type="Proteomes" id="UP000019364">
    <property type="component" value="Unassembled WGS sequence"/>
</dbReference>
<dbReference type="RefSeq" id="WP_052020729.1">
    <property type="nucleotide sequence ID" value="NZ_BAVZ01000041.1"/>
</dbReference>
<gene>
    <name evidence="2" type="ORF">JCM16418_5072</name>
</gene>
<proteinExistence type="predicted"/>
<dbReference type="OrthoDB" id="2476321at2"/>
<evidence type="ECO:0000313" key="2">
    <source>
        <dbReference type="EMBL" id="GAF10847.1"/>
    </source>
</evidence>
<dbReference type="AlphaFoldDB" id="W7YQL3"/>
<dbReference type="EMBL" id="BAVZ01000041">
    <property type="protein sequence ID" value="GAF10847.1"/>
    <property type="molecule type" value="Genomic_DNA"/>
</dbReference>
<protein>
    <recommendedName>
        <fullName evidence="4">Portal protein</fullName>
    </recommendedName>
</protein>
<comment type="caution">
    <text evidence="2">The sequence shown here is derived from an EMBL/GenBank/DDBJ whole genome shotgun (WGS) entry which is preliminary data.</text>
</comment>
<feature type="region of interest" description="Disordered" evidence="1">
    <location>
        <begin position="496"/>
        <end position="533"/>
    </location>
</feature>
<accession>W7YQL3</accession>
<name>W7YQL3_9BACL</name>
<dbReference type="eggNOG" id="ENOG5032HJU">
    <property type="taxonomic scope" value="Bacteria"/>
</dbReference>
<evidence type="ECO:0008006" key="4">
    <source>
        <dbReference type="Google" id="ProtNLM"/>
    </source>
</evidence>
<keyword evidence="3" id="KW-1185">Reference proteome</keyword>